<evidence type="ECO:0000256" key="1">
    <source>
        <dbReference type="SAM" id="Phobius"/>
    </source>
</evidence>
<dbReference type="KEGG" id="csq:CSCA_4447"/>
<name>A0A0E3M8I7_CLOSL</name>
<accession>A0A0E3M8I7</accession>
<dbReference type="InterPro" id="IPR005562">
    <property type="entry name" value="SpoVA"/>
</dbReference>
<keyword evidence="1" id="KW-0812">Transmembrane</keyword>
<gene>
    <name evidence="2" type="ORF">CSCA_4447</name>
</gene>
<dbReference type="AlphaFoldDB" id="A0A0E3M8I7"/>
<feature type="transmembrane region" description="Helical" evidence="1">
    <location>
        <begin position="31"/>
        <end position="51"/>
    </location>
</feature>
<organism evidence="2 3">
    <name type="scientific">Clostridium scatologenes</name>
    <dbReference type="NCBI Taxonomy" id="1548"/>
    <lineage>
        <taxon>Bacteria</taxon>
        <taxon>Bacillati</taxon>
        <taxon>Bacillota</taxon>
        <taxon>Clostridia</taxon>
        <taxon>Eubacteriales</taxon>
        <taxon>Clostridiaceae</taxon>
        <taxon>Clostridium</taxon>
    </lineage>
</organism>
<sequence>MDFIKVFITGGAICFLGQLLLTKFKLSPPKMLTTIIIAGGLLEILGLYKYIAAFGGEGAQVPISGLGSLFANAVKTGMAEQGILGIFMFSNTFYKIAGIVILTAVVVFIITARFFSTIKEK</sequence>
<feature type="transmembrane region" description="Helical" evidence="1">
    <location>
        <begin position="6"/>
        <end position="24"/>
    </location>
</feature>
<evidence type="ECO:0000313" key="2">
    <source>
        <dbReference type="EMBL" id="AKA71572.1"/>
    </source>
</evidence>
<dbReference type="Pfam" id="PF03862">
    <property type="entry name" value="SpoVAC_SpoVAEB"/>
    <property type="match status" value="1"/>
</dbReference>
<proteinExistence type="predicted"/>
<keyword evidence="1" id="KW-1133">Transmembrane helix</keyword>
<dbReference type="PANTHER" id="PTHR38450">
    <property type="entry name" value="STAGE V SPORULATION PROTEIN AC-RELATED"/>
    <property type="match status" value="1"/>
</dbReference>
<feature type="transmembrane region" description="Helical" evidence="1">
    <location>
        <begin position="93"/>
        <end position="115"/>
    </location>
</feature>
<protein>
    <recommendedName>
        <fullName evidence="4">Stage V sporulation protein AE</fullName>
    </recommendedName>
</protein>
<dbReference type="EMBL" id="CP009933">
    <property type="protein sequence ID" value="AKA71572.1"/>
    <property type="molecule type" value="Genomic_DNA"/>
</dbReference>
<keyword evidence="1" id="KW-0472">Membrane</keyword>
<keyword evidence="3" id="KW-1185">Reference proteome</keyword>
<dbReference type="STRING" id="1548.CSCA_4447"/>
<dbReference type="RefSeq" id="WP_029159429.1">
    <property type="nucleotide sequence ID" value="NZ_CP009933.1"/>
</dbReference>
<evidence type="ECO:0000313" key="3">
    <source>
        <dbReference type="Proteomes" id="UP000033115"/>
    </source>
</evidence>
<evidence type="ECO:0008006" key="4">
    <source>
        <dbReference type="Google" id="ProtNLM"/>
    </source>
</evidence>
<dbReference type="Proteomes" id="UP000033115">
    <property type="component" value="Chromosome"/>
</dbReference>
<dbReference type="HOGENOM" id="CLU_112786_1_0_9"/>
<reference evidence="2 3" key="1">
    <citation type="journal article" date="2015" name="J. Biotechnol.">
        <title>Complete genome sequence of a malodorant-producing acetogen, Clostridium scatologenes ATCC 25775(T).</title>
        <authorList>
            <person name="Zhu Z."/>
            <person name="Guo T."/>
            <person name="Zheng H."/>
            <person name="Song T."/>
            <person name="Ouyang P."/>
            <person name="Xie J."/>
        </authorList>
    </citation>
    <scope>NUCLEOTIDE SEQUENCE [LARGE SCALE GENOMIC DNA]</scope>
    <source>
        <strain evidence="2 3">ATCC 25775</strain>
    </source>
</reference>
<dbReference type="PANTHER" id="PTHR38450:SF2">
    <property type="entry name" value="STAGE V SPORULATION PROTEIN AEB"/>
    <property type="match status" value="1"/>
</dbReference>